<feature type="chain" id="PRO_5015517299" evidence="1">
    <location>
        <begin position="27"/>
        <end position="120"/>
    </location>
</feature>
<comment type="caution">
    <text evidence="2">The sequence shown here is derived from an EMBL/GenBank/DDBJ whole genome shotgun (WGS) entry which is preliminary data.</text>
</comment>
<dbReference type="AlphaFoldDB" id="A0A2T3HNJ0"/>
<proteinExistence type="predicted"/>
<organism evidence="2 3">
    <name type="scientific">Pedobacter yulinensis</name>
    <dbReference type="NCBI Taxonomy" id="2126353"/>
    <lineage>
        <taxon>Bacteria</taxon>
        <taxon>Pseudomonadati</taxon>
        <taxon>Bacteroidota</taxon>
        <taxon>Sphingobacteriia</taxon>
        <taxon>Sphingobacteriales</taxon>
        <taxon>Sphingobacteriaceae</taxon>
        <taxon>Pedobacter</taxon>
    </lineage>
</organism>
<evidence type="ECO:0000313" key="3">
    <source>
        <dbReference type="Proteomes" id="UP000240912"/>
    </source>
</evidence>
<dbReference type="EMBL" id="PYLS01000004">
    <property type="protein sequence ID" value="PST83977.1"/>
    <property type="molecule type" value="Genomic_DNA"/>
</dbReference>
<keyword evidence="1" id="KW-0732">Signal</keyword>
<feature type="signal peptide" evidence="1">
    <location>
        <begin position="1"/>
        <end position="26"/>
    </location>
</feature>
<keyword evidence="3" id="KW-1185">Reference proteome</keyword>
<reference evidence="2 3" key="1">
    <citation type="submission" date="2018-03" db="EMBL/GenBank/DDBJ databases">
        <authorList>
            <person name="Keele B.F."/>
        </authorList>
    </citation>
    <scope>NUCLEOTIDE SEQUENCE [LARGE SCALE GENOMIC DNA]</scope>
    <source>
        <strain evidence="2 3">YL28-9</strain>
    </source>
</reference>
<gene>
    <name evidence="2" type="ORF">C7T94_04360</name>
</gene>
<dbReference type="RefSeq" id="WP_107213942.1">
    <property type="nucleotide sequence ID" value="NZ_KZ686268.1"/>
</dbReference>
<protein>
    <submittedName>
        <fullName evidence="2">Uncharacterized protein</fullName>
    </submittedName>
</protein>
<dbReference type="OrthoDB" id="776257at2"/>
<dbReference type="Proteomes" id="UP000240912">
    <property type="component" value="Unassembled WGS sequence"/>
</dbReference>
<sequence>MRFKTFITTAAFAGMLLIGATQSATAGVVPLKPISSHAGRFSEPSYNLAYDSFVLGALPIWVTRDYDDGPKRLTISIRFEGSSYTSYEYIDIYGTEAQATFNQYAGPGFVEVNIVEINPI</sequence>
<evidence type="ECO:0000256" key="1">
    <source>
        <dbReference type="SAM" id="SignalP"/>
    </source>
</evidence>
<evidence type="ECO:0000313" key="2">
    <source>
        <dbReference type="EMBL" id="PST83977.1"/>
    </source>
</evidence>
<accession>A0A2T3HNJ0</accession>
<name>A0A2T3HNJ0_9SPHI</name>